<organism evidence="2 3">
    <name type="scientific">Bipolaris victoriae (strain FI3)</name>
    <name type="common">Victoria blight of oats agent</name>
    <name type="synonym">Cochliobolus victoriae</name>
    <dbReference type="NCBI Taxonomy" id="930091"/>
    <lineage>
        <taxon>Eukaryota</taxon>
        <taxon>Fungi</taxon>
        <taxon>Dikarya</taxon>
        <taxon>Ascomycota</taxon>
        <taxon>Pezizomycotina</taxon>
        <taxon>Dothideomycetes</taxon>
        <taxon>Pleosporomycetidae</taxon>
        <taxon>Pleosporales</taxon>
        <taxon>Pleosporineae</taxon>
        <taxon>Pleosporaceae</taxon>
        <taxon>Bipolaris</taxon>
    </lineage>
</organism>
<protein>
    <submittedName>
        <fullName evidence="2">Uncharacterized protein</fullName>
    </submittedName>
</protein>
<evidence type="ECO:0000313" key="3">
    <source>
        <dbReference type="Proteomes" id="UP000054337"/>
    </source>
</evidence>
<gene>
    <name evidence="2" type="ORF">COCVIDRAFT_84968</name>
</gene>
<accession>W7EWH6</accession>
<feature type="signal peptide" evidence="1">
    <location>
        <begin position="1"/>
        <end position="18"/>
    </location>
</feature>
<sequence>MHFTLLISALAASASALASRINTIPITMSSKSYDWKPMPGTRSFCETSIDPVWRVSFVRSDPIETVIHNACVAMMPECAFRDRLSNGTICSATVDYPLDGNKYYKPPNVDAVRHNGTDWQLIPIMFVVRPGGRVNGTPDTPVFWRVEDCYGYLFQFFEKLMPEGCRNSEGYRFMGQLAVAEGGSLADAKPGSLAGTKFFVTFDNTGGGD</sequence>
<evidence type="ECO:0000313" key="2">
    <source>
        <dbReference type="EMBL" id="EUN32481.1"/>
    </source>
</evidence>
<dbReference type="HOGENOM" id="CLU_1447936_0_0_1"/>
<evidence type="ECO:0000256" key="1">
    <source>
        <dbReference type="SAM" id="SignalP"/>
    </source>
</evidence>
<keyword evidence="1" id="KW-0732">Signal</keyword>
<reference evidence="2 3" key="1">
    <citation type="journal article" date="2013" name="PLoS Genet.">
        <title>Comparative genome structure, secondary metabolite, and effector coding capacity across Cochliobolus pathogens.</title>
        <authorList>
            <person name="Condon B.J."/>
            <person name="Leng Y."/>
            <person name="Wu D."/>
            <person name="Bushley K.E."/>
            <person name="Ohm R.A."/>
            <person name="Otillar R."/>
            <person name="Martin J."/>
            <person name="Schackwitz W."/>
            <person name="Grimwood J."/>
            <person name="MohdZainudin N."/>
            <person name="Xue C."/>
            <person name="Wang R."/>
            <person name="Manning V.A."/>
            <person name="Dhillon B."/>
            <person name="Tu Z.J."/>
            <person name="Steffenson B.J."/>
            <person name="Salamov A."/>
            <person name="Sun H."/>
            <person name="Lowry S."/>
            <person name="LaButti K."/>
            <person name="Han J."/>
            <person name="Copeland A."/>
            <person name="Lindquist E."/>
            <person name="Barry K."/>
            <person name="Schmutz J."/>
            <person name="Baker S.E."/>
            <person name="Ciuffetti L.M."/>
            <person name="Grigoriev I.V."/>
            <person name="Zhong S."/>
            <person name="Turgeon B.G."/>
        </authorList>
    </citation>
    <scope>NUCLEOTIDE SEQUENCE [LARGE SCALE GENOMIC DNA]</scope>
    <source>
        <strain evidence="2 3">FI3</strain>
    </source>
</reference>
<proteinExistence type="predicted"/>
<dbReference type="AlphaFoldDB" id="W7EWH6"/>
<dbReference type="EMBL" id="KI968693">
    <property type="protein sequence ID" value="EUN32481.1"/>
    <property type="molecule type" value="Genomic_DNA"/>
</dbReference>
<keyword evidence="3" id="KW-1185">Reference proteome</keyword>
<feature type="chain" id="PRO_5004892033" evidence="1">
    <location>
        <begin position="19"/>
        <end position="209"/>
    </location>
</feature>
<dbReference type="OrthoDB" id="3753180at2759"/>
<dbReference type="Proteomes" id="UP000054337">
    <property type="component" value="Unassembled WGS sequence"/>
</dbReference>
<dbReference type="RefSeq" id="XP_014562111.1">
    <property type="nucleotide sequence ID" value="XM_014706625.1"/>
</dbReference>
<dbReference type="GeneID" id="26258220"/>
<name>W7EWH6_BIPV3</name>